<evidence type="ECO:0000256" key="3">
    <source>
        <dbReference type="ARBA" id="ARBA00005119"/>
    </source>
</evidence>
<dbReference type="GO" id="GO:0004605">
    <property type="term" value="F:phosphatidate cytidylyltransferase activity"/>
    <property type="evidence" value="ECO:0007669"/>
    <property type="project" value="UniProtKB-EC"/>
</dbReference>
<keyword evidence="17" id="KW-1208">Phospholipid metabolism</keyword>
<gene>
    <name evidence="20" type="ORF">LQE92_03170</name>
</gene>
<dbReference type="Pfam" id="PF01148">
    <property type="entry name" value="CTP_transf_1"/>
    <property type="match status" value="1"/>
</dbReference>
<keyword evidence="10 18" id="KW-0808">Transferase</keyword>
<evidence type="ECO:0000256" key="2">
    <source>
        <dbReference type="ARBA" id="ARBA00004651"/>
    </source>
</evidence>
<feature type="transmembrane region" description="Helical" evidence="19">
    <location>
        <begin position="81"/>
        <end position="100"/>
    </location>
</feature>
<evidence type="ECO:0000256" key="5">
    <source>
        <dbReference type="ARBA" id="ARBA00010185"/>
    </source>
</evidence>
<comment type="catalytic activity">
    <reaction evidence="1 18">
        <text>a 1,2-diacyl-sn-glycero-3-phosphate + CTP + H(+) = a CDP-1,2-diacyl-sn-glycerol + diphosphate</text>
        <dbReference type="Rhea" id="RHEA:16229"/>
        <dbReference type="ChEBI" id="CHEBI:15378"/>
        <dbReference type="ChEBI" id="CHEBI:33019"/>
        <dbReference type="ChEBI" id="CHEBI:37563"/>
        <dbReference type="ChEBI" id="CHEBI:58332"/>
        <dbReference type="ChEBI" id="CHEBI:58608"/>
        <dbReference type="EC" id="2.7.7.41"/>
    </reaction>
</comment>
<dbReference type="EMBL" id="JAJNOR010000001">
    <property type="protein sequence ID" value="MCD2491624.1"/>
    <property type="molecule type" value="Genomic_DNA"/>
</dbReference>
<dbReference type="AlphaFoldDB" id="A0AAP2RG51"/>
<comment type="caution">
    <text evidence="20">The sequence shown here is derived from an EMBL/GenBank/DDBJ whole genome shotgun (WGS) entry which is preliminary data.</text>
</comment>
<keyword evidence="8" id="KW-1003">Cell membrane</keyword>
<name>A0AAP2RG51_9FIRM</name>
<comment type="subcellular location">
    <subcellularLocation>
        <location evidence="2">Cell membrane</location>
        <topology evidence="2">Multi-pass membrane protein</topology>
    </subcellularLocation>
</comment>
<feature type="transmembrane region" description="Helical" evidence="19">
    <location>
        <begin position="51"/>
        <end position="69"/>
    </location>
</feature>
<sequence>MFRTRLISGVVLVLIAIGLLTLGGYVLAGGLLLISLIGMYELYRTVGIEKSLLGAVGYAMAALYYLILILSENPAVDSMPVIFFVVFLILLMAVYVFTFPRHQAGQVMTAFFGLVYVAVMLSYMYRTRVMEGGQLLVWLVILSSWGCDTCAYCVGMLIGKHKMAPRLSPKKSVEGAVGGILGAGILGAAYGAVFGSGIGAELTSPVLDCAIICMVGAVISQIGDLAASAIKRNHDVKDYGKLIPGHGGILDRFDSVIFVAPAIYFTIVLLTRGMEAFKWFL</sequence>
<evidence type="ECO:0000256" key="7">
    <source>
        <dbReference type="ARBA" id="ARBA00019373"/>
    </source>
</evidence>
<dbReference type="PANTHER" id="PTHR46382:SF1">
    <property type="entry name" value="PHOSPHATIDATE CYTIDYLYLTRANSFERASE"/>
    <property type="match status" value="1"/>
</dbReference>
<evidence type="ECO:0000256" key="14">
    <source>
        <dbReference type="ARBA" id="ARBA00023098"/>
    </source>
</evidence>
<dbReference type="Proteomes" id="UP001299265">
    <property type="component" value="Unassembled WGS sequence"/>
</dbReference>
<evidence type="ECO:0000256" key="17">
    <source>
        <dbReference type="ARBA" id="ARBA00023264"/>
    </source>
</evidence>
<evidence type="ECO:0000313" key="20">
    <source>
        <dbReference type="EMBL" id="MCD2491624.1"/>
    </source>
</evidence>
<feature type="transmembrane region" description="Helical" evidence="19">
    <location>
        <begin position="256"/>
        <end position="274"/>
    </location>
</feature>
<keyword evidence="13 19" id="KW-1133">Transmembrane helix</keyword>
<comment type="similarity">
    <text evidence="5 18">Belongs to the CDS family.</text>
</comment>
<evidence type="ECO:0000256" key="1">
    <source>
        <dbReference type="ARBA" id="ARBA00001698"/>
    </source>
</evidence>
<evidence type="ECO:0000256" key="4">
    <source>
        <dbReference type="ARBA" id="ARBA00005189"/>
    </source>
</evidence>
<keyword evidence="9" id="KW-0444">Lipid biosynthesis</keyword>
<keyword evidence="11 18" id="KW-0812">Transmembrane</keyword>
<feature type="transmembrane region" description="Helical" evidence="19">
    <location>
        <begin position="107"/>
        <end position="125"/>
    </location>
</feature>
<evidence type="ECO:0000256" key="16">
    <source>
        <dbReference type="ARBA" id="ARBA00023209"/>
    </source>
</evidence>
<dbReference type="GO" id="GO:0005886">
    <property type="term" value="C:plasma membrane"/>
    <property type="evidence" value="ECO:0007669"/>
    <property type="project" value="UniProtKB-SubCell"/>
</dbReference>
<evidence type="ECO:0000256" key="18">
    <source>
        <dbReference type="RuleBase" id="RU003938"/>
    </source>
</evidence>
<keyword evidence="21" id="KW-1185">Reference proteome</keyword>
<evidence type="ECO:0000256" key="19">
    <source>
        <dbReference type="SAM" id="Phobius"/>
    </source>
</evidence>
<organism evidence="20 21">
    <name type="scientific">Lientehia hominis</name>
    <dbReference type="NCBI Taxonomy" id="2897778"/>
    <lineage>
        <taxon>Bacteria</taxon>
        <taxon>Bacillati</taxon>
        <taxon>Bacillota</taxon>
        <taxon>Clostridia</taxon>
        <taxon>Lachnospirales</taxon>
        <taxon>Lachnospiraceae</taxon>
        <taxon>Lientehia</taxon>
    </lineage>
</organism>
<evidence type="ECO:0000256" key="6">
    <source>
        <dbReference type="ARBA" id="ARBA00012487"/>
    </source>
</evidence>
<dbReference type="InterPro" id="IPR000374">
    <property type="entry name" value="PC_trans"/>
</dbReference>
<evidence type="ECO:0000256" key="13">
    <source>
        <dbReference type="ARBA" id="ARBA00022989"/>
    </source>
</evidence>
<accession>A0AAP2RG51</accession>
<evidence type="ECO:0000256" key="9">
    <source>
        <dbReference type="ARBA" id="ARBA00022516"/>
    </source>
</evidence>
<dbReference type="RefSeq" id="WP_231061539.1">
    <property type="nucleotide sequence ID" value="NZ_JAJNOR010000001.1"/>
</dbReference>
<comment type="pathway">
    <text evidence="4">Lipid metabolism.</text>
</comment>
<keyword evidence="16" id="KW-0594">Phospholipid biosynthesis</keyword>
<feature type="transmembrane region" description="Helical" evidence="19">
    <location>
        <begin position="137"/>
        <end position="158"/>
    </location>
</feature>
<feature type="transmembrane region" description="Helical" evidence="19">
    <location>
        <begin position="205"/>
        <end position="227"/>
    </location>
</feature>
<protein>
    <recommendedName>
        <fullName evidence="7 18">Phosphatidate cytidylyltransferase</fullName>
        <ecNumber evidence="6 18">2.7.7.41</ecNumber>
    </recommendedName>
</protein>
<dbReference type="PANTHER" id="PTHR46382">
    <property type="entry name" value="PHOSPHATIDATE CYTIDYLYLTRANSFERASE"/>
    <property type="match status" value="1"/>
</dbReference>
<evidence type="ECO:0000256" key="15">
    <source>
        <dbReference type="ARBA" id="ARBA00023136"/>
    </source>
</evidence>
<evidence type="ECO:0000313" key="21">
    <source>
        <dbReference type="Proteomes" id="UP001299265"/>
    </source>
</evidence>
<reference evidence="20 21" key="1">
    <citation type="submission" date="2021-11" db="EMBL/GenBank/DDBJ databases">
        <title>Lacrimispora sp. nov. NSJ-141 isolated from human feces.</title>
        <authorList>
            <person name="Abdugheni R."/>
        </authorList>
    </citation>
    <scope>NUCLEOTIDE SEQUENCE [LARGE SCALE GENOMIC DNA]</scope>
    <source>
        <strain evidence="20 21">NSJ-141</strain>
    </source>
</reference>
<evidence type="ECO:0000256" key="12">
    <source>
        <dbReference type="ARBA" id="ARBA00022695"/>
    </source>
</evidence>
<dbReference type="GO" id="GO:0016024">
    <property type="term" value="P:CDP-diacylglycerol biosynthetic process"/>
    <property type="evidence" value="ECO:0007669"/>
    <property type="project" value="TreeGrafter"/>
</dbReference>
<evidence type="ECO:0000256" key="11">
    <source>
        <dbReference type="ARBA" id="ARBA00022692"/>
    </source>
</evidence>
<evidence type="ECO:0000256" key="10">
    <source>
        <dbReference type="ARBA" id="ARBA00022679"/>
    </source>
</evidence>
<keyword evidence="14" id="KW-0443">Lipid metabolism</keyword>
<feature type="transmembrane region" description="Helical" evidence="19">
    <location>
        <begin position="179"/>
        <end position="199"/>
    </location>
</feature>
<dbReference type="EC" id="2.7.7.41" evidence="6 18"/>
<evidence type="ECO:0000256" key="8">
    <source>
        <dbReference type="ARBA" id="ARBA00022475"/>
    </source>
</evidence>
<comment type="pathway">
    <text evidence="3 18">Phospholipid metabolism; CDP-diacylglycerol biosynthesis; CDP-diacylglycerol from sn-glycerol 3-phosphate: step 3/3.</text>
</comment>
<proteinExistence type="inferred from homology"/>
<keyword evidence="15 19" id="KW-0472">Membrane</keyword>
<dbReference type="PROSITE" id="PS01315">
    <property type="entry name" value="CDS"/>
    <property type="match status" value="1"/>
</dbReference>
<feature type="transmembrane region" description="Helical" evidence="19">
    <location>
        <begin position="6"/>
        <end position="39"/>
    </location>
</feature>
<keyword evidence="12 18" id="KW-0548">Nucleotidyltransferase</keyword>